<protein>
    <submittedName>
        <fullName evidence="5">Cold shock protein (Beta-ribbon, CspA family)</fullName>
    </submittedName>
</protein>
<evidence type="ECO:0000256" key="1">
    <source>
        <dbReference type="ARBA" id="ARBA00004496"/>
    </source>
</evidence>
<dbReference type="PIRSF" id="PIRSF002599">
    <property type="entry name" value="Cold_shock_A"/>
    <property type="match status" value="1"/>
</dbReference>
<dbReference type="PROSITE" id="PS51857">
    <property type="entry name" value="CSD_2"/>
    <property type="match status" value="1"/>
</dbReference>
<dbReference type="Proteomes" id="UP000199421">
    <property type="component" value="Unassembled WGS sequence"/>
</dbReference>
<dbReference type="OrthoDB" id="9805039at2"/>
<dbReference type="InterPro" id="IPR050181">
    <property type="entry name" value="Cold_shock_domain"/>
</dbReference>
<dbReference type="InterPro" id="IPR012340">
    <property type="entry name" value="NA-bd_OB-fold"/>
</dbReference>
<organism evidence="5 6">
    <name type="scientific">Olivibacter domesticus</name>
    <name type="common">Pseudosphingobacterium domesticum</name>
    <dbReference type="NCBI Taxonomy" id="407022"/>
    <lineage>
        <taxon>Bacteria</taxon>
        <taxon>Pseudomonadati</taxon>
        <taxon>Bacteroidota</taxon>
        <taxon>Sphingobacteriia</taxon>
        <taxon>Sphingobacteriales</taxon>
        <taxon>Sphingobacteriaceae</taxon>
        <taxon>Olivibacter</taxon>
    </lineage>
</organism>
<dbReference type="SMART" id="SM00357">
    <property type="entry name" value="CSP"/>
    <property type="match status" value="1"/>
</dbReference>
<proteinExistence type="predicted"/>
<name>A0A1H7JBM6_OLID1</name>
<keyword evidence="2" id="KW-0963">Cytoplasm</keyword>
<evidence type="ECO:0000259" key="4">
    <source>
        <dbReference type="PROSITE" id="PS51857"/>
    </source>
</evidence>
<dbReference type="PROSITE" id="PS00352">
    <property type="entry name" value="CSD_1"/>
    <property type="match status" value="1"/>
</dbReference>
<dbReference type="InterPro" id="IPR011129">
    <property type="entry name" value="CSD"/>
</dbReference>
<dbReference type="CDD" id="cd04458">
    <property type="entry name" value="CSP_CDS"/>
    <property type="match status" value="1"/>
</dbReference>
<dbReference type="GO" id="GO:0005829">
    <property type="term" value="C:cytosol"/>
    <property type="evidence" value="ECO:0007669"/>
    <property type="project" value="UniProtKB-ARBA"/>
</dbReference>
<dbReference type="InterPro" id="IPR019844">
    <property type="entry name" value="CSD_CS"/>
</dbReference>
<evidence type="ECO:0000313" key="6">
    <source>
        <dbReference type="Proteomes" id="UP000199421"/>
    </source>
</evidence>
<gene>
    <name evidence="5" type="ORF">SAMN05661044_00972</name>
</gene>
<dbReference type="EMBL" id="FOAF01000001">
    <property type="protein sequence ID" value="SEK72101.1"/>
    <property type="molecule type" value="Genomic_DNA"/>
</dbReference>
<reference evidence="6" key="1">
    <citation type="submission" date="2016-10" db="EMBL/GenBank/DDBJ databases">
        <authorList>
            <person name="Varghese N."/>
            <person name="Submissions S."/>
        </authorList>
    </citation>
    <scope>NUCLEOTIDE SEQUENCE [LARGE SCALE GENOMIC DNA]</scope>
    <source>
        <strain evidence="6">DSM 18733</strain>
    </source>
</reference>
<dbReference type="RefSeq" id="WP_093319225.1">
    <property type="nucleotide sequence ID" value="NZ_FOAF01000001.1"/>
</dbReference>
<keyword evidence="6" id="KW-1185">Reference proteome</keyword>
<dbReference type="PANTHER" id="PTHR11544">
    <property type="entry name" value="COLD SHOCK DOMAIN CONTAINING PROTEINS"/>
    <property type="match status" value="1"/>
</dbReference>
<dbReference type="SUPFAM" id="SSF50249">
    <property type="entry name" value="Nucleic acid-binding proteins"/>
    <property type="match status" value="1"/>
</dbReference>
<dbReference type="AlphaFoldDB" id="A0A1H7JBM6"/>
<dbReference type="STRING" id="407022.SAMN05661044_00972"/>
<dbReference type="InterPro" id="IPR012156">
    <property type="entry name" value="Cold_shock_CspA"/>
</dbReference>
<dbReference type="Gene3D" id="2.40.50.140">
    <property type="entry name" value="Nucleic acid-binding proteins"/>
    <property type="match status" value="1"/>
</dbReference>
<accession>A0A1H7JBM6</accession>
<feature type="domain" description="CSD" evidence="4">
    <location>
        <begin position="1"/>
        <end position="62"/>
    </location>
</feature>
<dbReference type="PRINTS" id="PR00050">
    <property type="entry name" value="COLDSHOCK"/>
</dbReference>
<dbReference type="GO" id="GO:0003676">
    <property type="term" value="F:nucleic acid binding"/>
    <property type="evidence" value="ECO:0007669"/>
    <property type="project" value="InterPro"/>
</dbReference>
<evidence type="ECO:0000256" key="2">
    <source>
        <dbReference type="ARBA" id="ARBA00022490"/>
    </source>
</evidence>
<dbReference type="InterPro" id="IPR002059">
    <property type="entry name" value="CSP_DNA-bd"/>
</dbReference>
<evidence type="ECO:0000256" key="3">
    <source>
        <dbReference type="RuleBase" id="RU000408"/>
    </source>
</evidence>
<sequence>MQKGTIKFFNESRGFGFITLQSSENEIFVHISGLIDKVRENDEVVFDVVQGPKGLSAVKVKIA</sequence>
<dbReference type="Pfam" id="PF00313">
    <property type="entry name" value="CSD"/>
    <property type="match status" value="1"/>
</dbReference>
<evidence type="ECO:0000313" key="5">
    <source>
        <dbReference type="EMBL" id="SEK72101.1"/>
    </source>
</evidence>
<comment type="subcellular location">
    <subcellularLocation>
        <location evidence="1 3">Cytoplasm</location>
    </subcellularLocation>
</comment>